<dbReference type="GO" id="GO:0009252">
    <property type="term" value="P:peptidoglycan biosynthetic process"/>
    <property type="evidence" value="ECO:0007669"/>
    <property type="project" value="UniProtKB-KW"/>
</dbReference>
<dbReference type="PANTHER" id="PTHR30474:SF2">
    <property type="entry name" value="PEPTIDOGLYCAN GLYCOSYLTRANSFERASE FTSW-RELATED"/>
    <property type="match status" value="1"/>
</dbReference>
<accession>A0A6J7I857</accession>
<dbReference type="GO" id="GO:0071555">
    <property type="term" value="P:cell wall organization"/>
    <property type="evidence" value="ECO:0007669"/>
    <property type="project" value="UniProtKB-KW"/>
</dbReference>
<sequence>MATAAHAPEPRWGLGRLMGSRERRAAVSAPYRRILAIVIILNLFGLLMVLSASSVTSLDVYGNSWYQVLRQAVWFVLSLGALWFTQRTDYERYAAHIGKLVVAAWALLLLPLMPIIGISVNGSSRWFGFGVLRIQPSEIAKLVLVVFTADLLTKRANRINDWQQTLAPIMGVFVCFALLLMLEPNLGTTIIIAAVLMVMMFVGGVGTVPLLGLLGVLGAAAAFFAFSVPFRFRRLMAYGDPWKDAQGTGYQALQSRVGLANGGILGLGLGSSRVKWGYLPEADTDFILAIIGEELGLIGCMVIVGLLLAFGYLGVRVALRAPDRMGMLLATGITAWIMLQAFVNIGAVVGAIPITGVPLPFVSAGGSSLIFTMAGVGMLLNVAKRTS</sequence>
<comment type="catalytic activity">
    <reaction evidence="16">
        <text>[GlcNAc-(1-&gt;4)-Mur2Ac(oyl-L-Ala-gamma-D-Glu-L-Lys-D-Ala-D-Ala)](n)-di-trans,octa-cis-undecaprenyl diphosphate + beta-D-GlcNAc-(1-&gt;4)-Mur2Ac(oyl-L-Ala-gamma-D-Glu-L-Lys-D-Ala-D-Ala)-di-trans,octa-cis-undecaprenyl diphosphate = [GlcNAc-(1-&gt;4)-Mur2Ac(oyl-L-Ala-gamma-D-Glu-L-Lys-D-Ala-D-Ala)](n+1)-di-trans,octa-cis-undecaprenyl diphosphate + di-trans,octa-cis-undecaprenyl diphosphate + H(+)</text>
        <dbReference type="Rhea" id="RHEA:23708"/>
        <dbReference type="Rhea" id="RHEA-COMP:9602"/>
        <dbReference type="Rhea" id="RHEA-COMP:9603"/>
        <dbReference type="ChEBI" id="CHEBI:15378"/>
        <dbReference type="ChEBI" id="CHEBI:58405"/>
        <dbReference type="ChEBI" id="CHEBI:60033"/>
        <dbReference type="ChEBI" id="CHEBI:78435"/>
        <dbReference type="EC" id="2.4.99.28"/>
    </reaction>
</comment>
<evidence type="ECO:0000256" key="1">
    <source>
        <dbReference type="ARBA" id="ARBA00004651"/>
    </source>
</evidence>
<evidence type="ECO:0000313" key="18">
    <source>
        <dbReference type="EMBL" id="CAB4926706.1"/>
    </source>
</evidence>
<dbReference type="AlphaFoldDB" id="A0A6J7I857"/>
<feature type="transmembrane region" description="Helical" evidence="17">
    <location>
        <begin position="165"/>
        <end position="182"/>
    </location>
</feature>
<organism evidence="18">
    <name type="scientific">freshwater metagenome</name>
    <dbReference type="NCBI Taxonomy" id="449393"/>
    <lineage>
        <taxon>unclassified sequences</taxon>
        <taxon>metagenomes</taxon>
        <taxon>ecological metagenomes</taxon>
    </lineage>
</organism>
<dbReference type="GO" id="GO:0015648">
    <property type="term" value="F:lipid-linked peptidoglycan transporter activity"/>
    <property type="evidence" value="ECO:0007669"/>
    <property type="project" value="TreeGrafter"/>
</dbReference>
<dbReference type="NCBIfam" id="TIGR02614">
    <property type="entry name" value="ftsW"/>
    <property type="match status" value="1"/>
</dbReference>
<feature type="transmembrane region" description="Helical" evidence="17">
    <location>
        <begin position="65"/>
        <end position="85"/>
    </location>
</feature>
<feature type="transmembrane region" description="Helical" evidence="17">
    <location>
        <begin position="213"/>
        <end position="232"/>
    </location>
</feature>
<evidence type="ECO:0000256" key="5">
    <source>
        <dbReference type="ARBA" id="ARBA00022676"/>
    </source>
</evidence>
<keyword evidence="11 17" id="KW-0472">Membrane</keyword>
<dbReference type="EMBL" id="CAFBNC010000012">
    <property type="protein sequence ID" value="CAB4926706.1"/>
    <property type="molecule type" value="Genomic_DNA"/>
</dbReference>
<dbReference type="GO" id="GO:0008360">
    <property type="term" value="P:regulation of cell shape"/>
    <property type="evidence" value="ECO:0007669"/>
    <property type="project" value="UniProtKB-KW"/>
</dbReference>
<keyword evidence="13" id="KW-0961">Cell wall biogenesis/degradation</keyword>
<feature type="transmembrane region" description="Helical" evidence="17">
    <location>
        <begin position="97"/>
        <end position="120"/>
    </location>
</feature>
<keyword evidence="6" id="KW-0808">Transferase</keyword>
<reference evidence="18" key="1">
    <citation type="submission" date="2020-05" db="EMBL/GenBank/DDBJ databases">
        <authorList>
            <person name="Chiriac C."/>
            <person name="Salcher M."/>
            <person name="Ghai R."/>
            <person name="Kavagutti S V."/>
        </authorList>
    </citation>
    <scope>NUCLEOTIDE SEQUENCE</scope>
</reference>
<evidence type="ECO:0000256" key="9">
    <source>
        <dbReference type="ARBA" id="ARBA00022984"/>
    </source>
</evidence>
<evidence type="ECO:0000256" key="12">
    <source>
        <dbReference type="ARBA" id="ARBA00023306"/>
    </source>
</evidence>
<dbReference type="GO" id="GO:0008955">
    <property type="term" value="F:peptidoglycan glycosyltransferase activity"/>
    <property type="evidence" value="ECO:0007669"/>
    <property type="project" value="UniProtKB-EC"/>
</dbReference>
<evidence type="ECO:0000256" key="10">
    <source>
        <dbReference type="ARBA" id="ARBA00022989"/>
    </source>
</evidence>
<evidence type="ECO:0000256" key="11">
    <source>
        <dbReference type="ARBA" id="ARBA00023136"/>
    </source>
</evidence>
<evidence type="ECO:0000256" key="3">
    <source>
        <dbReference type="ARBA" id="ARBA00022475"/>
    </source>
</evidence>
<name>A0A6J7I857_9ZZZZ</name>
<evidence type="ECO:0000256" key="17">
    <source>
        <dbReference type="SAM" id="Phobius"/>
    </source>
</evidence>
<evidence type="ECO:0000256" key="6">
    <source>
        <dbReference type="ARBA" id="ARBA00022679"/>
    </source>
</evidence>
<dbReference type="InterPro" id="IPR018365">
    <property type="entry name" value="Cell_cycle_FtsW-rel_CS"/>
</dbReference>
<proteinExistence type="predicted"/>
<evidence type="ECO:0000256" key="13">
    <source>
        <dbReference type="ARBA" id="ARBA00023316"/>
    </source>
</evidence>
<dbReference type="GO" id="GO:0051301">
    <property type="term" value="P:cell division"/>
    <property type="evidence" value="ECO:0007669"/>
    <property type="project" value="UniProtKB-KW"/>
</dbReference>
<feature type="transmembrane region" description="Helical" evidence="17">
    <location>
        <begin position="132"/>
        <end position="153"/>
    </location>
</feature>
<evidence type="ECO:0000256" key="2">
    <source>
        <dbReference type="ARBA" id="ARBA00004752"/>
    </source>
</evidence>
<keyword evidence="4" id="KW-0132">Cell division</keyword>
<evidence type="ECO:0000256" key="15">
    <source>
        <dbReference type="ARBA" id="ARBA00044770"/>
    </source>
</evidence>
<feature type="transmembrane region" description="Helical" evidence="17">
    <location>
        <begin position="327"/>
        <end position="355"/>
    </location>
</feature>
<feature type="transmembrane region" description="Helical" evidence="17">
    <location>
        <begin position="34"/>
        <end position="53"/>
    </location>
</feature>
<dbReference type="Pfam" id="PF01098">
    <property type="entry name" value="FTSW_RODA_SPOVE"/>
    <property type="match status" value="1"/>
</dbReference>
<dbReference type="PANTHER" id="PTHR30474">
    <property type="entry name" value="CELL CYCLE PROTEIN"/>
    <property type="match status" value="1"/>
</dbReference>
<dbReference type="PROSITE" id="PS00428">
    <property type="entry name" value="FTSW_RODA_SPOVE"/>
    <property type="match status" value="1"/>
</dbReference>
<evidence type="ECO:0000256" key="16">
    <source>
        <dbReference type="ARBA" id="ARBA00049902"/>
    </source>
</evidence>
<keyword evidence="8" id="KW-0133">Cell shape</keyword>
<evidence type="ECO:0000256" key="14">
    <source>
        <dbReference type="ARBA" id="ARBA00032370"/>
    </source>
</evidence>
<evidence type="ECO:0000256" key="4">
    <source>
        <dbReference type="ARBA" id="ARBA00022618"/>
    </source>
</evidence>
<comment type="pathway">
    <text evidence="2">Cell wall biogenesis; peptidoglycan biosynthesis.</text>
</comment>
<keyword evidence="3" id="KW-1003">Cell membrane</keyword>
<comment type="subcellular location">
    <subcellularLocation>
        <location evidence="1">Cell membrane</location>
        <topology evidence="1">Multi-pass membrane protein</topology>
    </subcellularLocation>
</comment>
<keyword evidence="12" id="KW-0131">Cell cycle</keyword>
<dbReference type="InterPro" id="IPR013437">
    <property type="entry name" value="FtsW"/>
</dbReference>
<feature type="transmembrane region" description="Helical" evidence="17">
    <location>
        <begin position="295"/>
        <end position="315"/>
    </location>
</feature>
<dbReference type="EC" id="2.4.99.28" evidence="15"/>
<protein>
    <recommendedName>
        <fullName evidence="15">peptidoglycan glycosyltransferase</fullName>
        <ecNumber evidence="15">2.4.99.28</ecNumber>
    </recommendedName>
    <alternativeName>
        <fullName evidence="14">Peptidoglycan polymerase</fullName>
    </alternativeName>
</protein>
<keyword evidence="10 17" id="KW-1133">Transmembrane helix</keyword>
<feature type="transmembrane region" description="Helical" evidence="17">
    <location>
        <begin position="188"/>
        <end position="206"/>
    </location>
</feature>
<keyword evidence="5" id="KW-0328">Glycosyltransferase</keyword>
<keyword evidence="7 17" id="KW-0812">Transmembrane</keyword>
<keyword evidence="9" id="KW-0573">Peptidoglycan synthesis</keyword>
<feature type="transmembrane region" description="Helical" evidence="17">
    <location>
        <begin position="361"/>
        <end position="383"/>
    </location>
</feature>
<dbReference type="GO" id="GO:0005886">
    <property type="term" value="C:plasma membrane"/>
    <property type="evidence" value="ECO:0007669"/>
    <property type="project" value="UniProtKB-SubCell"/>
</dbReference>
<evidence type="ECO:0000256" key="7">
    <source>
        <dbReference type="ARBA" id="ARBA00022692"/>
    </source>
</evidence>
<dbReference type="InterPro" id="IPR001182">
    <property type="entry name" value="FtsW/RodA"/>
</dbReference>
<gene>
    <name evidence="18" type="ORF">UFOPK3733_00422</name>
</gene>
<dbReference type="GO" id="GO:0032153">
    <property type="term" value="C:cell division site"/>
    <property type="evidence" value="ECO:0007669"/>
    <property type="project" value="TreeGrafter"/>
</dbReference>
<evidence type="ECO:0000256" key="8">
    <source>
        <dbReference type="ARBA" id="ARBA00022960"/>
    </source>
</evidence>